<dbReference type="SUPFAM" id="SSF109604">
    <property type="entry name" value="HD-domain/PDEase-like"/>
    <property type="match status" value="1"/>
</dbReference>
<organism evidence="1 2">
    <name type="scientific">Dictyobacter formicarum</name>
    <dbReference type="NCBI Taxonomy" id="2778368"/>
    <lineage>
        <taxon>Bacteria</taxon>
        <taxon>Bacillati</taxon>
        <taxon>Chloroflexota</taxon>
        <taxon>Ktedonobacteria</taxon>
        <taxon>Ktedonobacterales</taxon>
        <taxon>Dictyobacteraceae</taxon>
        <taxon>Dictyobacter</taxon>
    </lineage>
</organism>
<dbReference type="Proteomes" id="UP000635565">
    <property type="component" value="Unassembled WGS sequence"/>
</dbReference>
<accession>A0ABQ3VQ38</accession>
<proteinExistence type="predicted"/>
<dbReference type="RefSeq" id="WP_201365966.1">
    <property type="nucleotide sequence ID" value="NZ_BNJJ01000023.1"/>
</dbReference>
<evidence type="ECO:0000313" key="1">
    <source>
        <dbReference type="EMBL" id="GHO88377.1"/>
    </source>
</evidence>
<dbReference type="InterPro" id="IPR003607">
    <property type="entry name" value="HD/PDEase_dom"/>
</dbReference>
<comment type="caution">
    <text evidence="1">The sequence shown here is derived from an EMBL/GenBank/DDBJ whole genome shotgun (WGS) entry which is preliminary data.</text>
</comment>
<dbReference type="EMBL" id="BNJJ01000023">
    <property type="protein sequence ID" value="GHO88377.1"/>
    <property type="molecule type" value="Genomic_DNA"/>
</dbReference>
<keyword evidence="2" id="KW-1185">Reference proteome</keyword>
<dbReference type="CDD" id="cd00077">
    <property type="entry name" value="HDc"/>
    <property type="match status" value="1"/>
</dbReference>
<sequence length="179" mass="20289">MRSTPLFTTIQYRLGQVRQQLGFESPLSMADYAEVERWLPVSAYALFRTMTVADQQHSLRVCRGLQERGCQERDMLAAALLHDVGKAEGRVPFWTRPTIVLGKRLMPALLQRSVLPPEQIEYSQGPRWRRSLSYAWYHAEVGALLAAAAGLSERAVLYIRTHHQPHGPAAELHQVDEVS</sequence>
<gene>
    <name evidence="1" type="ORF">KSZ_63830</name>
</gene>
<name>A0ABQ3VQ38_9CHLR</name>
<evidence type="ECO:0000313" key="2">
    <source>
        <dbReference type="Proteomes" id="UP000635565"/>
    </source>
</evidence>
<dbReference type="Gene3D" id="1.10.3210.10">
    <property type="entry name" value="Hypothetical protein af1432"/>
    <property type="match status" value="1"/>
</dbReference>
<evidence type="ECO:0008006" key="3">
    <source>
        <dbReference type="Google" id="ProtNLM"/>
    </source>
</evidence>
<protein>
    <recommendedName>
        <fullName evidence="3">HD domain-containing protein</fullName>
    </recommendedName>
</protein>
<reference evidence="1 2" key="1">
    <citation type="journal article" date="2021" name="Int. J. Syst. Evol. Microbiol.">
        <title>Reticulibacter mediterranei gen. nov., sp. nov., within the new family Reticulibacteraceae fam. nov., and Ktedonospora formicarum gen. nov., sp. nov., Ktedonobacter robiniae sp. nov., Dictyobacter formicarum sp. nov. and Dictyobacter arantiisoli sp. nov., belonging to the class Ktedonobacteria.</title>
        <authorList>
            <person name="Yabe S."/>
            <person name="Zheng Y."/>
            <person name="Wang C.M."/>
            <person name="Sakai Y."/>
            <person name="Abe K."/>
            <person name="Yokota A."/>
            <person name="Donadio S."/>
            <person name="Cavaletti L."/>
            <person name="Monciardini P."/>
        </authorList>
    </citation>
    <scope>NUCLEOTIDE SEQUENCE [LARGE SCALE GENOMIC DNA]</scope>
    <source>
        <strain evidence="1 2">SOSP1-9</strain>
    </source>
</reference>